<gene>
    <name evidence="4" type="ORF">IFM89_011873</name>
</gene>
<dbReference type="PROSITE" id="PS51375">
    <property type="entry name" value="PPR"/>
    <property type="match status" value="4"/>
</dbReference>
<feature type="repeat" description="PPR" evidence="2">
    <location>
        <begin position="205"/>
        <end position="239"/>
    </location>
</feature>
<dbReference type="GO" id="GO:0009451">
    <property type="term" value="P:RNA modification"/>
    <property type="evidence" value="ECO:0007669"/>
    <property type="project" value="InterPro"/>
</dbReference>
<protein>
    <recommendedName>
        <fullName evidence="3">DYW domain-containing protein</fullName>
    </recommendedName>
</protein>
<keyword evidence="1" id="KW-0677">Repeat</keyword>
<dbReference type="InterPro" id="IPR002885">
    <property type="entry name" value="PPR_rpt"/>
</dbReference>
<dbReference type="InterPro" id="IPR046960">
    <property type="entry name" value="PPR_At4g14850-like_plant"/>
</dbReference>
<dbReference type="InterPro" id="IPR032867">
    <property type="entry name" value="DYW_dom"/>
</dbReference>
<feature type="repeat" description="PPR" evidence="2">
    <location>
        <begin position="134"/>
        <end position="168"/>
    </location>
</feature>
<dbReference type="Pfam" id="PF20430">
    <property type="entry name" value="Eplus_motif"/>
    <property type="match status" value="1"/>
</dbReference>
<dbReference type="PANTHER" id="PTHR47926:SF342">
    <property type="entry name" value="TETRATRICOPEPTIDE-LIKE HELICAL DOMAIN-CONTAINING PROTEIN-RELATED"/>
    <property type="match status" value="1"/>
</dbReference>
<dbReference type="InterPro" id="IPR011990">
    <property type="entry name" value="TPR-like_helical_dom_sf"/>
</dbReference>
<dbReference type="FunFam" id="1.25.40.10:FF:000515">
    <property type="entry name" value="Pentatricopeptide repeat-containing protein chloroplastic"/>
    <property type="match status" value="1"/>
</dbReference>
<dbReference type="GO" id="GO:0003723">
    <property type="term" value="F:RNA binding"/>
    <property type="evidence" value="ECO:0007669"/>
    <property type="project" value="InterPro"/>
</dbReference>
<evidence type="ECO:0000259" key="3">
    <source>
        <dbReference type="Pfam" id="PF14432"/>
    </source>
</evidence>
<dbReference type="Pfam" id="PF14432">
    <property type="entry name" value="DYW_deaminase"/>
    <property type="match status" value="1"/>
</dbReference>
<evidence type="ECO:0000256" key="1">
    <source>
        <dbReference type="ARBA" id="ARBA00022737"/>
    </source>
</evidence>
<dbReference type="GO" id="GO:0008270">
    <property type="term" value="F:zinc ion binding"/>
    <property type="evidence" value="ECO:0007669"/>
    <property type="project" value="InterPro"/>
</dbReference>
<evidence type="ECO:0000313" key="5">
    <source>
        <dbReference type="Proteomes" id="UP000631114"/>
    </source>
</evidence>
<sequence>MVMKTALIDMYVKCRCIDDAYRIFKDEIPIKDEVTWTLMLSGFSDAGYGNKAMEILNQMMSLKDVRLDHVALMGMCSSCSKSGALRQGKCVHALTIKTGFGDNNFVGSSLIDMYANCGNLESAKRVFEGIKARDVVCWNAMISGYGMHGYGGDAIGIFSLMKGSGINADDATLVCVLCACSHAGMVGEGISLFNHMVEEGHIVPNLQHYTCMVDLLGRAGRLDDAYSLIKKMPLQPDAPVYGALLGACRVHRNIELGVEVSNKLFELNPDDAGFYVLASNMYAAAGNWDGVKMTRVSLRSKGLKKTPGLSSTEIDGIVHTFMAGDKDHPHYAEIRESLKNLITKIEAVGYVPDTKSVFQDVPDDTKIDILFHHSEKLAIAFGLLMTQTGTTIRIMKNLRICSDCHTASKFISKAVGREIIIKDANRFHLFKDGVCSCSDYW</sequence>
<dbReference type="AlphaFoldDB" id="A0A835HZ79"/>
<dbReference type="InterPro" id="IPR046849">
    <property type="entry name" value="E2_motif"/>
</dbReference>
<dbReference type="FunFam" id="1.25.40.10:FF:002166">
    <property type="entry name" value="Pentatricopeptide (PPR) repeat-containing protein-like"/>
    <property type="match status" value="1"/>
</dbReference>
<dbReference type="NCBIfam" id="TIGR00756">
    <property type="entry name" value="PPR"/>
    <property type="match status" value="4"/>
</dbReference>
<evidence type="ECO:0000313" key="4">
    <source>
        <dbReference type="EMBL" id="KAF9608835.1"/>
    </source>
</evidence>
<dbReference type="Pfam" id="PF20431">
    <property type="entry name" value="E_motif"/>
    <property type="match status" value="1"/>
</dbReference>
<feature type="domain" description="DYW" evidence="3">
    <location>
        <begin position="349"/>
        <end position="441"/>
    </location>
</feature>
<dbReference type="PANTHER" id="PTHR47926">
    <property type="entry name" value="PENTATRICOPEPTIDE REPEAT-CONTAINING PROTEIN"/>
    <property type="match status" value="1"/>
</dbReference>
<dbReference type="Proteomes" id="UP000631114">
    <property type="component" value="Unassembled WGS sequence"/>
</dbReference>
<dbReference type="InterPro" id="IPR046848">
    <property type="entry name" value="E_motif"/>
</dbReference>
<dbReference type="Gene3D" id="1.25.40.10">
    <property type="entry name" value="Tetratricopeptide repeat domain"/>
    <property type="match status" value="2"/>
</dbReference>
<keyword evidence="5" id="KW-1185">Reference proteome</keyword>
<reference evidence="4 5" key="1">
    <citation type="submission" date="2020-10" db="EMBL/GenBank/DDBJ databases">
        <title>The Coptis chinensis genome and diversification of protoberbering-type alkaloids.</title>
        <authorList>
            <person name="Wang B."/>
            <person name="Shu S."/>
            <person name="Song C."/>
            <person name="Liu Y."/>
        </authorList>
    </citation>
    <scope>NUCLEOTIDE SEQUENCE [LARGE SCALE GENOMIC DNA]</scope>
    <source>
        <strain evidence="4">HL-2020</strain>
        <tissue evidence="4">Leaf</tissue>
    </source>
</reference>
<name>A0A835HZ79_9MAGN</name>
<dbReference type="Pfam" id="PF13041">
    <property type="entry name" value="PPR_2"/>
    <property type="match status" value="1"/>
</dbReference>
<dbReference type="OrthoDB" id="1732327at2759"/>
<accession>A0A835HZ79</accession>
<dbReference type="Pfam" id="PF01535">
    <property type="entry name" value="PPR"/>
    <property type="match status" value="2"/>
</dbReference>
<evidence type="ECO:0000256" key="2">
    <source>
        <dbReference type="PROSITE-ProRule" id="PRU00708"/>
    </source>
</evidence>
<feature type="repeat" description="PPR" evidence="2">
    <location>
        <begin position="32"/>
        <end position="62"/>
    </location>
</feature>
<dbReference type="EMBL" id="JADFTS010000004">
    <property type="protein sequence ID" value="KAF9608835.1"/>
    <property type="molecule type" value="Genomic_DNA"/>
</dbReference>
<comment type="caution">
    <text evidence="4">The sequence shown here is derived from an EMBL/GenBank/DDBJ whole genome shotgun (WGS) entry which is preliminary data.</text>
</comment>
<feature type="repeat" description="PPR" evidence="2">
    <location>
        <begin position="169"/>
        <end position="203"/>
    </location>
</feature>
<proteinExistence type="predicted"/>
<organism evidence="4 5">
    <name type="scientific">Coptis chinensis</name>
    <dbReference type="NCBI Taxonomy" id="261450"/>
    <lineage>
        <taxon>Eukaryota</taxon>
        <taxon>Viridiplantae</taxon>
        <taxon>Streptophyta</taxon>
        <taxon>Embryophyta</taxon>
        <taxon>Tracheophyta</taxon>
        <taxon>Spermatophyta</taxon>
        <taxon>Magnoliopsida</taxon>
        <taxon>Ranunculales</taxon>
        <taxon>Ranunculaceae</taxon>
        <taxon>Coptidoideae</taxon>
        <taxon>Coptis</taxon>
    </lineage>
</organism>
<dbReference type="Pfam" id="PF12854">
    <property type="entry name" value="PPR_1"/>
    <property type="match status" value="1"/>
</dbReference>